<evidence type="ECO:0000259" key="2">
    <source>
        <dbReference type="Pfam" id="PF13360"/>
    </source>
</evidence>
<gene>
    <name evidence="3" type="ORF">DAY19_07640</name>
</gene>
<dbReference type="SUPFAM" id="SSF50998">
    <property type="entry name" value="Quinoprotein alcohol dehydrogenase-like"/>
    <property type="match status" value="1"/>
</dbReference>
<feature type="transmembrane region" description="Helical" evidence="1">
    <location>
        <begin position="73"/>
        <end position="94"/>
    </location>
</feature>
<feature type="transmembrane region" description="Helical" evidence="1">
    <location>
        <begin position="30"/>
        <end position="52"/>
    </location>
</feature>
<dbReference type="PANTHER" id="PTHR34512:SF30">
    <property type="entry name" value="OUTER MEMBRANE PROTEIN ASSEMBLY FACTOR BAMB"/>
    <property type="match status" value="1"/>
</dbReference>
<keyword evidence="1" id="KW-1133">Transmembrane helix</keyword>
<dbReference type="Gene3D" id="2.140.10.10">
    <property type="entry name" value="Quinoprotein alcohol dehydrogenase-like superfamily"/>
    <property type="match status" value="1"/>
</dbReference>
<dbReference type="InterPro" id="IPR015943">
    <property type="entry name" value="WD40/YVTN_repeat-like_dom_sf"/>
</dbReference>
<keyword evidence="1" id="KW-0472">Membrane</keyword>
<dbReference type="PANTHER" id="PTHR34512">
    <property type="entry name" value="CELL SURFACE PROTEIN"/>
    <property type="match status" value="1"/>
</dbReference>
<dbReference type="EMBL" id="QDKL01000002">
    <property type="protein sequence ID" value="RZF21551.1"/>
    <property type="molecule type" value="Genomic_DNA"/>
</dbReference>
<dbReference type="Proteomes" id="UP000443582">
    <property type="component" value="Unassembled WGS sequence"/>
</dbReference>
<comment type="caution">
    <text evidence="3">The sequence shown here is derived from an EMBL/GenBank/DDBJ whole genome shotgun (WGS) entry which is preliminary data.</text>
</comment>
<organism evidence="3 4">
    <name type="scientific">Halobacteriovorax vibrionivorans</name>
    <dbReference type="NCBI Taxonomy" id="2152716"/>
    <lineage>
        <taxon>Bacteria</taxon>
        <taxon>Pseudomonadati</taxon>
        <taxon>Bdellovibrionota</taxon>
        <taxon>Bacteriovoracia</taxon>
        <taxon>Bacteriovoracales</taxon>
        <taxon>Halobacteriovoraceae</taxon>
        <taxon>Halobacteriovorax</taxon>
    </lineage>
</organism>
<dbReference type="InterPro" id="IPR002372">
    <property type="entry name" value="PQQ_rpt_dom"/>
</dbReference>
<evidence type="ECO:0000313" key="3">
    <source>
        <dbReference type="EMBL" id="RZF21551.1"/>
    </source>
</evidence>
<dbReference type="InterPro" id="IPR018391">
    <property type="entry name" value="PQQ_b-propeller_rpt"/>
</dbReference>
<dbReference type="InterPro" id="IPR011047">
    <property type="entry name" value="Quinoprotein_ADH-like_sf"/>
</dbReference>
<accession>A0ABY0IF31</accession>
<evidence type="ECO:0000256" key="1">
    <source>
        <dbReference type="SAM" id="Phobius"/>
    </source>
</evidence>
<sequence length="472" mass="52903">MFSLMEILEVLNSCNNNFCSDYSYSIVPTVLLPLAFLSTGITVVATFIAGLFGVKLKAEGPKKLLEVLLKPKVLISAMIFNLLIYGGMEAYQYIKHGPVPLFIQDTFNSDITYKKDPINVDPENFIWQQVVPEGIFASGTVVDGELFVGSKEGNLFVLDIETGAIKNKIFFGKFLSPTPVYFKGFLYFGEGLHASHHMRVYKFDPKTKKVVGSFKTKGHTEILPVIHTIEGKDYLFQTAGGDGLYAIDPETMKEIWHFEGGHMDAFVLLKDNAVYVASGVPEEDLGKARPFAYKIDAKSGKQIWREELPLSSWYGPVATRENICFIQGELHVKSELGGLVCFNSIGGRVSSVEIDSPVIGKPLVFDDIVVFNDFDGRVYAWNSVTSELKWKYESRKKKLGYNYSSMKYDGEKLIFIDRLGKISYLDLNDGSLLKSRLFSEGEKPENIFADTLILDKGHIVFGMKGSIKYFKN</sequence>
<protein>
    <recommendedName>
        <fullName evidence="2">Pyrrolo-quinoline quinone repeat domain-containing protein</fullName>
    </recommendedName>
</protein>
<name>A0ABY0IF31_9BACT</name>
<keyword evidence="1" id="KW-0812">Transmembrane</keyword>
<proteinExistence type="predicted"/>
<dbReference type="RefSeq" id="WP_115361050.1">
    <property type="nucleotide sequence ID" value="NZ_QDKL01000002.1"/>
</dbReference>
<dbReference type="SMART" id="SM00564">
    <property type="entry name" value="PQQ"/>
    <property type="match status" value="4"/>
</dbReference>
<dbReference type="Gene3D" id="2.130.10.10">
    <property type="entry name" value="YVTN repeat-like/Quinoprotein amine dehydrogenase"/>
    <property type="match status" value="1"/>
</dbReference>
<dbReference type="Pfam" id="PF13360">
    <property type="entry name" value="PQQ_2"/>
    <property type="match status" value="1"/>
</dbReference>
<feature type="domain" description="Pyrrolo-quinoline quinone repeat" evidence="2">
    <location>
        <begin position="294"/>
        <end position="442"/>
    </location>
</feature>
<keyword evidence="4" id="KW-1185">Reference proteome</keyword>
<reference evidence="4" key="1">
    <citation type="journal article" date="2019" name="Int. J. Syst. Evol. Microbiol.">
        <title>Halobacteriovorax valvorus sp. nov., a novel prokaryotic predator isolated from coastal seawater of China.</title>
        <authorList>
            <person name="Chen M.-X."/>
        </authorList>
    </citation>
    <scope>NUCLEOTIDE SEQUENCE [LARGE SCALE GENOMIC DNA]</scope>
    <source>
        <strain evidence="4">BL9</strain>
    </source>
</reference>
<evidence type="ECO:0000313" key="4">
    <source>
        <dbReference type="Proteomes" id="UP000443582"/>
    </source>
</evidence>